<organism evidence="1 2">
    <name type="scientific">Sulfitobacter dubius</name>
    <dbReference type="NCBI Taxonomy" id="218673"/>
    <lineage>
        <taxon>Bacteria</taxon>
        <taxon>Pseudomonadati</taxon>
        <taxon>Pseudomonadota</taxon>
        <taxon>Alphaproteobacteria</taxon>
        <taxon>Rhodobacterales</taxon>
        <taxon>Roseobacteraceae</taxon>
        <taxon>Sulfitobacter</taxon>
    </lineage>
</organism>
<evidence type="ECO:0000313" key="1">
    <source>
        <dbReference type="EMBL" id="UOA15854.1"/>
    </source>
</evidence>
<sequence length="43" mass="4719">MLHYLSIFDAEAVSVEVRSSSVNYCWGTLAEMGSNGKRVIRAA</sequence>
<dbReference type="Proteomes" id="UP000831019">
    <property type="component" value="Chromosome"/>
</dbReference>
<reference evidence="2" key="1">
    <citation type="journal article" date="2022" name="Microorganisms">
        <title>Beyond the ABCs#Discovery of Three New Plasmid Types in Rhodobacterales (RepQ, RepY, RepW).</title>
        <authorList>
            <person name="Freese H.M."/>
            <person name="Ringel V."/>
            <person name="Overmann J."/>
            <person name="Petersen J."/>
        </authorList>
    </citation>
    <scope>NUCLEOTIDE SEQUENCE [LARGE SCALE GENOMIC DNA]</scope>
    <source>
        <strain evidence="2">DSM 109990</strain>
    </source>
</reference>
<protein>
    <recommendedName>
        <fullName evidence="3">Transposase</fullName>
    </recommendedName>
</protein>
<evidence type="ECO:0008006" key="3">
    <source>
        <dbReference type="Google" id="ProtNLM"/>
    </source>
</evidence>
<gene>
    <name evidence="1" type="ORF">DSM109990_02698</name>
</gene>
<accession>A0ABY3ZQ11</accession>
<proteinExistence type="predicted"/>
<keyword evidence="2" id="KW-1185">Reference proteome</keyword>
<evidence type="ECO:0000313" key="2">
    <source>
        <dbReference type="Proteomes" id="UP000831019"/>
    </source>
</evidence>
<dbReference type="EMBL" id="CP085144">
    <property type="protein sequence ID" value="UOA15854.1"/>
    <property type="molecule type" value="Genomic_DNA"/>
</dbReference>
<name>A0ABY3ZQ11_9RHOB</name>